<keyword evidence="4" id="KW-1185">Reference proteome</keyword>
<keyword evidence="2" id="KW-1133">Transmembrane helix</keyword>
<keyword evidence="2" id="KW-0472">Membrane</keyword>
<keyword evidence="2" id="KW-0812">Transmembrane</keyword>
<comment type="caution">
    <text evidence="3">The sequence shown here is derived from an EMBL/GenBank/DDBJ whole genome shotgun (WGS) entry which is preliminary data.</text>
</comment>
<evidence type="ECO:0000256" key="1">
    <source>
        <dbReference type="SAM" id="MobiDB-lite"/>
    </source>
</evidence>
<reference evidence="3" key="1">
    <citation type="submission" date="2021-06" db="EMBL/GenBank/DDBJ databases">
        <title>Genome-based taxonomic framework of Microbacterium strains isolated from marine environment, the description of four new species and reclassification of four preexisting species.</title>
        <authorList>
            <person name="Lee S.D."/>
            <person name="Kim S.-M."/>
            <person name="Byeon Y.-S."/>
            <person name="Yang H.L."/>
            <person name="Kim I.S."/>
        </authorList>
    </citation>
    <scope>NUCLEOTIDE SEQUENCE</scope>
    <source>
        <strain evidence="3">KACC 20510</strain>
    </source>
</reference>
<feature type="transmembrane region" description="Helical" evidence="2">
    <location>
        <begin position="21"/>
        <end position="45"/>
    </location>
</feature>
<dbReference type="RefSeq" id="WP_301134972.1">
    <property type="nucleotide sequence ID" value="NZ_BAAAUQ010000034.1"/>
</dbReference>
<name>A0ABT8FV12_9MICO</name>
<dbReference type="Proteomes" id="UP001172731">
    <property type="component" value="Unassembled WGS sequence"/>
</dbReference>
<evidence type="ECO:0000313" key="4">
    <source>
        <dbReference type="Proteomes" id="UP001172731"/>
    </source>
</evidence>
<feature type="transmembrane region" description="Helical" evidence="2">
    <location>
        <begin position="51"/>
        <end position="75"/>
    </location>
</feature>
<dbReference type="EMBL" id="JAHWXI010000015">
    <property type="protein sequence ID" value="MDN4465148.1"/>
    <property type="molecule type" value="Genomic_DNA"/>
</dbReference>
<evidence type="ECO:0000313" key="3">
    <source>
        <dbReference type="EMBL" id="MDN4465148.1"/>
    </source>
</evidence>
<proteinExistence type="predicted"/>
<feature type="compositionally biased region" description="Basic residues" evidence="1">
    <location>
        <begin position="114"/>
        <end position="133"/>
    </location>
</feature>
<feature type="region of interest" description="Disordered" evidence="1">
    <location>
        <begin position="98"/>
        <end position="133"/>
    </location>
</feature>
<sequence length="133" mass="14712">MQTTVDTFAVSPSERVFRIMAFSTVIPLMAYLLGFVLPILVWPFGIDVTGIGGWTLAVGLWGTALLLAATLVWVIRDKGITKTSQLWTLRGLRRGRAVPHAGDQLPVPHAGGDRRRRHHSDRRHRAGRRPVAA</sequence>
<gene>
    <name evidence="3" type="ORF">KZC48_12170</name>
</gene>
<protein>
    <submittedName>
        <fullName evidence="3">Uncharacterized protein</fullName>
    </submittedName>
</protein>
<organism evidence="3 4">
    <name type="scientific">Microbacterium aurantiacum</name>
    <dbReference type="NCBI Taxonomy" id="162393"/>
    <lineage>
        <taxon>Bacteria</taxon>
        <taxon>Bacillati</taxon>
        <taxon>Actinomycetota</taxon>
        <taxon>Actinomycetes</taxon>
        <taxon>Micrococcales</taxon>
        <taxon>Microbacteriaceae</taxon>
        <taxon>Microbacterium</taxon>
    </lineage>
</organism>
<accession>A0ABT8FV12</accession>
<evidence type="ECO:0000256" key="2">
    <source>
        <dbReference type="SAM" id="Phobius"/>
    </source>
</evidence>